<name>A0A8J6F2Q6_ELECQ</name>
<evidence type="ECO:0000256" key="1">
    <source>
        <dbReference type="ARBA" id="ARBA00005406"/>
    </source>
</evidence>
<dbReference type="EC" id="3.2.2.6" evidence="2"/>
<protein>
    <recommendedName>
        <fullName evidence="2">ADP-ribosyl cyclase/cyclic ADP-ribose hydrolase</fullName>
        <ecNumber evidence="2">3.2.2.6</ecNumber>
    </recommendedName>
</protein>
<evidence type="ECO:0000256" key="4">
    <source>
        <dbReference type="ARBA" id="ARBA00022801"/>
    </source>
</evidence>
<evidence type="ECO:0000313" key="8">
    <source>
        <dbReference type="EMBL" id="KAG9479698.1"/>
    </source>
</evidence>
<organism evidence="8 9">
    <name type="scientific">Eleutherodactylus coqui</name>
    <name type="common">Puerto Rican coqui</name>
    <dbReference type="NCBI Taxonomy" id="57060"/>
    <lineage>
        <taxon>Eukaryota</taxon>
        <taxon>Metazoa</taxon>
        <taxon>Chordata</taxon>
        <taxon>Craniata</taxon>
        <taxon>Vertebrata</taxon>
        <taxon>Euteleostomi</taxon>
        <taxon>Amphibia</taxon>
        <taxon>Batrachia</taxon>
        <taxon>Anura</taxon>
        <taxon>Neobatrachia</taxon>
        <taxon>Hyloidea</taxon>
        <taxon>Eleutherodactylidae</taxon>
        <taxon>Eleutherodactylinae</taxon>
        <taxon>Eleutherodactylus</taxon>
        <taxon>Eleutherodactylus</taxon>
    </lineage>
</organism>
<keyword evidence="9" id="KW-1185">Reference proteome</keyword>
<keyword evidence="5" id="KW-0520">NAD</keyword>
<feature type="signal peptide" evidence="7">
    <location>
        <begin position="1"/>
        <end position="23"/>
    </location>
</feature>
<evidence type="ECO:0000256" key="2">
    <source>
        <dbReference type="ARBA" id="ARBA00011982"/>
    </source>
</evidence>
<dbReference type="SUPFAM" id="SSF52309">
    <property type="entry name" value="N-(deoxy)ribosyltransferase-like"/>
    <property type="match status" value="1"/>
</dbReference>
<keyword evidence="4" id="KW-0378">Hydrolase</keyword>
<proteinExistence type="inferred from homology"/>
<sequence>MEFFNPTLQSLLFGIIFFIQWEATNQWKGPGTTPNLENIVIGRCYDYTATVNPSVGKKNCSAIWEAFKSAFFSKDPCSIFPSDFERYINLTLHDIPINQSLFWENNKELVRRLSDRGNRYMSLGDTLMGWLADDLYFCGSSTDSG</sequence>
<dbReference type="PANTHER" id="PTHR10912">
    <property type="entry name" value="ADP-RIBOSYL CYCLASE"/>
    <property type="match status" value="1"/>
</dbReference>
<evidence type="ECO:0000313" key="9">
    <source>
        <dbReference type="Proteomes" id="UP000770717"/>
    </source>
</evidence>
<keyword evidence="7" id="KW-0732">Signal</keyword>
<dbReference type="Gene3D" id="1.20.82.10">
    <property type="entry name" value="ADP Ribosyl Cyclase, Chain A, domain 1"/>
    <property type="match status" value="1"/>
</dbReference>
<evidence type="ECO:0000256" key="5">
    <source>
        <dbReference type="ARBA" id="ARBA00023027"/>
    </source>
</evidence>
<feature type="chain" id="PRO_5035267477" description="ADP-ribosyl cyclase/cyclic ADP-ribose hydrolase" evidence="7">
    <location>
        <begin position="24"/>
        <end position="145"/>
    </location>
</feature>
<dbReference type="PANTHER" id="PTHR10912:SF4">
    <property type="entry name" value="ADP-RIBOSYL CYCLASE_CYCLIC ADP-RIBOSE HYDROLASE 2"/>
    <property type="match status" value="1"/>
</dbReference>
<dbReference type="Proteomes" id="UP000770717">
    <property type="component" value="Unassembled WGS sequence"/>
</dbReference>
<comment type="similarity">
    <text evidence="1">Belongs to the ADP-ribosyl cyclase family.</text>
</comment>
<keyword evidence="3" id="KW-0808">Transferase</keyword>
<keyword evidence="6" id="KW-1015">Disulfide bond</keyword>
<dbReference type="OrthoDB" id="9944984at2759"/>
<evidence type="ECO:0000256" key="6">
    <source>
        <dbReference type="ARBA" id="ARBA00023157"/>
    </source>
</evidence>
<gene>
    <name evidence="8" type="ORF">GDO78_011627</name>
</gene>
<comment type="caution">
    <text evidence="8">The sequence shown here is derived from an EMBL/GenBank/DDBJ whole genome shotgun (WGS) entry which is preliminary data.</text>
</comment>
<dbReference type="GO" id="GO:0016740">
    <property type="term" value="F:transferase activity"/>
    <property type="evidence" value="ECO:0007669"/>
    <property type="project" value="UniProtKB-KW"/>
</dbReference>
<dbReference type="GO" id="GO:0030890">
    <property type="term" value="P:positive regulation of B cell proliferation"/>
    <property type="evidence" value="ECO:0007669"/>
    <property type="project" value="TreeGrafter"/>
</dbReference>
<dbReference type="GO" id="GO:0061809">
    <property type="term" value="F:NAD+ nucleosidase activity, cyclic ADP-ribose generating"/>
    <property type="evidence" value="ECO:0007669"/>
    <property type="project" value="UniProtKB-EC"/>
</dbReference>
<evidence type="ECO:0000256" key="7">
    <source>
        <dbReference type="SAM" id="SignalP"/>
    </source>
</evidence>
<evidence type="ECO:0000256" key="3">
    <source>
        <dbReference type="ARBA" id="ARBA00022679"/>
    </source>
</evidence>
<dbReference type="AlphaFoldDB" id="A0A8J6F2Q6"/>
<dbReference type="GO" id="GO:0005886">
    <property type="term" value="C:plasma membrane"/>
    <property type="evidence" value="ECO:0007669"/>
    <property type="project" value="TreeGrafter"/>
</dbReference>
<dbReference type="GO" id="GO:0016849">
    <property type="term" value="F:phosphorus-oxygen lyase activity"/>
    <property type="evidence" value="ECO:0007669"/>
    <property type="project" value="TreeGrafter"/>
</dbReference>
<reference evidence="8" key="1">
    <citation type="thesis" date="2020" institute="ProQuest LLC" country="789 East Eisenhower Parkway, Ann Arbor, MI, USA">
        <title>Comparative Genomics and Chromosome Evolution.</title>
        <authorList>
            <person name="Mudd A.B."/>
        </authorList>
    </citation>
    <scope>NUCLEOTIDE SEQUENCE</scope>
    <source>
        <strain evidence="8">HN-11 Male</strain>
        <tissue evidence="8">Kidney and liver</tissue>
    </source>
</reference>
<dbReference type="Pfam" id="PF02267">
    <property type="entry name" value="Rib_hydrolayse"/>
    <property type="match status" value="1"/>
</dbReference>
<accession>A0A8J6F2Q6</accession>
<dbReference type="InterPro" id="IPR003193">
    <property type="entry name" value="ADP-ribosyl_cyclase"/>
</dbReference>
<dbReference type="EMBL" id="WNTK01000007">
    <property type="protein sequence ID" value="KAG9479698.1"/>
    <property type="molecule type" value="Genomic_DNA"/>
</dbReference>